<comment type="caution">
    <text evidence="1">The sequence shown here is derived from an EMBL/GenBank/DDBJ whole genome shotgun (WGS) entry which is preliminary data.</text>
</comment>
<accession>A0A922MH30</accession>
<dbReference type="Proteomes" id="UP000814243">
    <property type="component" value="Unassembled WGS sequence"/>
</dbReference>
<dbReference type="AlphaFoldDB" id="A0A922MH30"/>
<proteinExistence type="predicted"/>
<sequence length="114" mass="13591">MLKCRLPNWCPDQFRLDFETAIINSIAAVYPNANIKGCYFHFAQALKKKTKELNLLKRRYSRWHVDLCKALSLIPPEMLDEGWLYIMEDSPTDAETLKFNNYFVEQWLDNRLMK</sequence>
<evidence type="ECO:0008006" key="3">
    <source>
        <dbReference type="Google" id="ProtNLM"/>
    </source>
</evidence>
<organism evidence="1 2">
    <name type="scientific">Spodoptera exigua</name>
    <name type="common">Beet armyworm</name>
    <name type="synonym">Noctua fulgens</name>
    <dbReference type="NCBI Taxonomy" id="7107"/>
    <lineage>
        <taxon>Eukaryota</taxon>
        <taxon>Metazoa</taxon>
        <taxon>Ecdysozoa</taxon>
        <taxon>Arthropoda</taxon>
        <taxon>Hexapoda</taxon>
        <taxon>Insecta</taxon>
        <taxon>Pterygota</taxon>
        <taxon>Neoptera</taxon>
        <taxon>Endopterygota</taxon>
        <taxon>Lepidoptera</taxon>
        <taxon>Glossata</taxon>
        <taxon>Ditrysia</taxon>
        <taxon>Noctuoidea</taxon>
        <taxon>Noctuidae</taxon>
        <taxon>Amphipyrinae</taxon>
        <taxon>Spodoptera</taxon>
    </lineage>
</organism>
<protein>
    <recommendedName>
        <fullName evidence="3">MULE transposase domain-containing protein</fullName>
    </recommendedName>
</protein>
<name>A0A922MH30_SPOEX</name>
<gene>
    <name evidence="1" type="ORF">HF086_003643</name>
</gene>
<evidence type="ECO:0000313" key="1">
    <source>
        <dbReference type="EMBL" id="KAH9636343.1"/>
    </source>
</evidence>
<dbReference type="EMBL" id="JACEFF010000505">
    <property type="protein sequence ID" value="KAH9636343.1"/>
    <property type="molecule type" value="Genomic_DNA"/>
</dbReference>
<reference evidence="1" key="1">
    <citation type="journal article" date="2021" name="G3 (Bethesda)">
        <title>Genome and transcriptome analysis of the beet armyworm Spodoptera exigua reveals targets for pest control. .</title>
        <authorList>
            <person name="Simon S."/>
            <person name="Breeschoten T."/>
            <person name="Jansen H.J."/>
            <person name="Dirks R.P."/>
            <person name="Schranz M.E."/>
            <person name="Ros V.I.D."/>
        </authorList>
    </citation>
    <scope>NUCLEOTIDE SEQUENCE</scope>
    <source>
        <strain evidence="1">TB_SE_WUR_2020</strain>
    </source>
</reference>
<evidence type="ECO:0000313" key="2">
    <source>
        <dbReference type="Proteomes" id="UP000814243"/>
    </source>
</evidence>